<dbReference type="Proteomes" id="UP001310594">
    <property type="component" value="Unassembled WGS sequence"/>
</dbReference>
<dbReference type="InterPro" id="IPR017230">
    <property type="entry name" value="Mrs6"/>
</dbReference>
<sequence length="534" mass="57649">MKRGMEAEVPALPPCPFRNFIRLLDSNINTSFANNATPAMDTLDNTNWDVVISGTGLLQSLLALSLSRSGKKILHVDRNDYYGGDEAAVSLSEAEEWAKKQAGEASATYTKAILTQPDVQEGAGKLGFSRAYSLALAPHLIYARSSLLPAIVSSRTHSQLDFQAVGSWFTVTADGTPSQPRLTRVPSGREDVFRDDSLDLRAKRSLMKFLRFVASYDGEDEQQRMQEIKDLPLAIALKDHFGMNSVTAVTPLLALALPTVVEANTTAGFAVPRIARHLRSIGMFGPGFSAVLPKWGGLAEISQVACRACAVGGGVYVLGKGIESQTAGDGTVRLDLTGGEKVTTKWLVGTAGDLPLTLASKTQVFREYMTKGIYIISSPLTSLFPPTSEGGVTPAGAVVWVDNPGPSIPGVRILVHSSESGECPAGQCVLYASVRGEFEVNDNAINSLLDSVSDQPRPSILWQMHYRHHVQVDEGTESDSDKSTMVLPSLSTDIVLENEVLENVRIMWQKITGDSAESFMKFEAREGAEDEEVV</sequence>
<dbReference type="GO" id="GO:0005829">
    <property type="term" value="C:cytosol"/>
    <property type="evidence" value="ECO:0007669"/>
    <property type="project" value="TreeGrafter"/>
</dbReference>
<gene>
    <name evidence="3" type="primary">MRS6</name>
    <name evidence="3" type="ORF">LTR97_002439</name>
</gene>
<evidence type="ECO:0000256" key="1">
    <source>
        <dbReference type="ARBA" id="ARBA00005593"/>
    </source>
</evidence>
<dbReference type="PANTHER" id="PTHR11787:SF4">
    <property type="entry name" value="CHM, RAB ESCORT PROTEIN 1"/>
    <property type="match status" value="1"/>
</dbReference>
<dbReference type="EMBL" id="JAVRQU010000003">
    <property type="protein sequence ID" value="KAK5705321.1"/>
    <property type="molecule type" value="Genomic_DNA"/>
</dbReference>
<accession>A0AAN8A4F5</accession>
<reference evidence="3" key="1">
    <citation type="submission" date="2023-08" db="EMBL/GenBank/DDBJ databases">
        <title>Black Yeasts Isolated from many extreme environments.</title>
        <authorList>
            <person name="Coleine C."/>
            <person name="Stajich J.E."/>
            <person name="Selbmann L."/>
        </authorList>
    </citation>
    <scope>NUCLEOTIDE SEQUENCE</scope>
    <source>
        <strain evidence="3">CCFEE 5810</strain>
    </source>
</reference>
<dbReference type="Gene3D" id="1.10.405.10">
    <property type="entry name" value="Guanine Nucleotide Dissociation Inhibitor, domain 1"/>
    <property type="match status" value="1"/>
</dbReference>
<dbReference type="SUPFAM" id="SSF51905">
    <property type="entry name" value="FAD/NAD(P)-binding domain"/>
    <property type="match status" value="1"/>
</dbReference>
<dbReference type="InterPro" id="IPR036188">
    <property type="entry name" value="FAD/NAD-bd_sf"/>
</dbReference>
<dbReference type="GO" id="GO:0016192">
    <property type="term" value="P:vesicle-mediated transport"/>
    <property type="evidence" value="ECO:0007669"/>
    <property type="project" value="TreeGrafter"/>
</dbReference>
<dbReference type="GO" id="GO:0005092">
    <property type="term" value="F:GDP-dissociation inhibitor activity"/>
    <property type="evidence" value="ECO:0007669"/>
    <property type="project" value="UniProtKB-UniRule"/>
</dbReference>
<dbReference type="GO" id="GO:0005968">
    <property type="term" value="C:Rab-protein geranylgeranyltransferase complex"/>
    <property type="evidence" value="ECO:0007669"/>
    <property type="project" value="TreeGrafter"/>
</dbReference>
<dbReference type="PIRSF" id="PIRSF037514">
    <property type="entry name" value="Rab_ger_ger_transf_A_fun"/>
    <property type="match status" value="1"/>
</dbReference>
<organism evidence="3 4">
    <name type="scientific">Elasticomyces elasticus</name>
    <dbReference type="NCBI Taxonomy" id="574655"/>
    <lineage>
        <taxon>Eukaryota</taxon>
        <taxon>Fungi</taxon>
        <taxon>Dikarya</taxon>
        <taxon>Ascomycota</taxon>
        <taxon>Pezizomycotina</taxon>
        <taxon>Dothideomycetes</taxon>
        <taxon>Dothideomycetidae</taxon>
        <taxon>Mycosphaerellales</taxon>
        <taxon>Teratosphaeriaceae</taxon>
        <taxon>Elasticomyces</taxon>
    </lineage>
</organism>
<evidence type="ECO:0000313" key="3">
    <source>
        <dbReference type="EMBL" id="KAK5705321.1"/>
    </source>
</evidence>
<dbReference type="GO" id="GO:0005634">
    <property type="term" value="C:nucleus"/>
    <property type="evidence" value="ECO:0007669"/>
    <property type="project" value="TreeGrafter"/>
</dbReference>
<evidence type="ECO:0000313" key="4">
    <source>
        <dbReference type="Proteomes" id="UP001310594"/>
    </source>
</evidence>
<dbReference type="Pfam" id="PF00996">
    <property type="entry name" value="GDI"/>
    <property type="match status" value="1"/>
</dbReference>
<comment type="caution">
    <text evidence="3">The sequence shown here is derived from an EMBL/GenBank/DDBJ whole genome shotgun (WGS) entry which is preliminary data.</text>
</comment>
<proteinExistence type="inferred from homology"/>
<dbReference type="InterPro" id="IPR018203">
    <property type="entry name" value="GDP_dissociation_inhibitor"/>
</dbReference>
<dbReference type="AlphaFoldDB" id="A0AAN8A4F5"/>
<protein>
    <recommendedName>
        <fullName evidence="2">Rab proteins geranylgeranyltransferase</fullName>
    </recommendedName>
</protein>
<dbReference type="PRINTS" id="PR00891">
    <property type="entry name" value="RABGDIREP"/>
</dbReference>
<dbReference type="PANTHER" id="PTHR11787">
    <property type="entry name" value="RAB GDP-DISSOCIATION INHIBITOR"/>
    <property type="match status" value="1"/>
</dbReference>
<dbReference type="Gene3D" id="3.50.50.60">
    <property type="entry name" value="FAD/NAD(P)-binding domain"/>
    <property type="match status" value="1"/>
</dbReference>
<dbReference type="GO" id="GO:0007264">
    <property type="term" value="P:small GTPase-mediated signal transduction"/>
    <property type="evidence" value="ECO:0007669"/>
    <property type="project" value="UniProtKB-UniRule"/>
</dbReference>
<comment type="similarity">
    <text evidence="1 2">Belongs to the Rab GDI family.</text>
</comment>
<name>A0AAN8A4F5_9PEZI</name>
<dbReference type="Gene3D" id="3.30.519.10">
    <property type="entry name" value="Guanine Nucleotide Dissociation Inhibitor, domain 2"/>
    <property type="match status" value="1"/>
</dbReference>
<evidence type="ECO:0000256" key="2">
    <source>
        <dbReference type="PIRNR" id="PIRNR037514"/>
    </source>
</evidence>